<organism evidence="2 3">
    <name type="scientific">Tolumonas osonensis</name>
    <dbReference type="NCBI Taxonomy" id="675874"/>
    <lineage>
        <taxon>Bacteria</taxon>
        <taxon>Pseudomonadati</taxon>
        <taxon>Pseudomonadota</taxon>
        <taxon>Gammaproteobacteria</taxon>
        <taxon>Aeromonadales</taxon>
        <taxon>Aeromonadaceae</taxon>
        <taxon>Tolumonas</taxon>
    </lineage>
</organism>
<evidence type="ECO:0000313" key="2">
    <source>
        <dbReference type="EMBL" id="MBB6056929.1"/>
    </source>
</evidence>
<comment type="caution">
    <text evidence="2">The sequence shown here is derived from an EMBL/GenBank/DDBJ whole genome shotgun (WGS) entry which is preliminary data.</text>
</comment>
<reference evidence="2 3" key="1">
    <citation type="submission" date="2020-08" db="EMBL/GenBank/DDBJ databases">
        <title>Genomic Encyclopedia of Type Strains, Phase IV (KMG-IV): sequencing the most valuable type-strain genomes for metagenomic binning, comparative biology and taxonomic classification.</title>
        <authorList>
            <person name="Goeker M."/>
        </authorList>
    </citation>
    <scope>NUCLEOTIDE SEQUENCE [LARGE SCALE GENOMIC DNA]</scope>
    <source>
        <strain evidence="2 3">DSM 22975</strain>
    </source>
</reference>
<dbReference type="Proteomes" id="UP000585721">
    <property type="component" value="Unassembled WGS sequence"/>
</dbReference>
<dbReference type="EMBL" id="JACHGR010000011">
    <property type="protein sequence ID" value="MBB6056929.1"/>
    <property type="molecule type" value="Genomic_DNA"/>
</dbReference>
<keyword evidence="3" id="KW-1185">Reference proteome</keyword>
<sequence length="712" mass="80034">MHLADYRTYTADTAQSVKTITITKDTNARDAAAIANVIGTLKQGSTVQLDSQQSPIQATARGRRYHFYLVTVQMPAADSAPTVTTGMRVYLYAGCFPADTFTAVEKPKLPGYWKATVTGKSKEPMRIYDSKAHCMQRNVPPVTVLNPEQPCTFQTEKIIKNVAIKGKSHSIAKCQFPASATFRGDPISSGWMIVDESQVTWERVEPTEFDSIVKFTEPMPIAAGDPIGLMGIWESPEPPFITGMTKTRHQMHIELFTTDDKTALEAFLSNSAGLTTGKKYLKVPKGSQLYSSDGHGNFVNPDPLLNAARDYVFEESACRQVKDTAGTVFYHLKGIKTGEAATGPVDFAHVKLEGNIKLVTQHDWQALGFTTIEETNDDSDGYINPEKITSPLFQDIFKRVDGINSRNGQGDGVLTGTEIRNALQQDKELRSDLYKMIAGHPSEWHQATQNNMKAHADEQNTDNAEEYKNTNQFEVERFLQCEFVSQIEGLTQKLWHFHPVQLISIIKNIRYWPLGKTSEYFESGGRGPGTISSGNGDHGGASYGIYQLSSRMGKLQEYINYSKFKENFDTLDLCSESFNLMWKKIAREYADEFKEEQHNFIRNTTYKTQINILSEKGVLINHKRAAIHDMVWSTSVQMGQNTKLILRALENKNVNTLNDVEIISLVQDYKADNVESIFRSSPTLWDSLRSRAVTEKERLIYLASTDYMIEDL</sequence>
<name>A0A841GG37_9GAMM</name>
<dbReference type="Pfam" id="PF21277">
    <property type="entry name" value="T6SS_VgrG3-like_C"/>
    <property type="match status" value="1"/>
</dbReference>
<evidence type="ECO:0000259" key="1">
    <source>
        <dbReference type="Pfam" id="PF21277"/>
    </source>
</evidence>
<dbReference type="AlphaFoldDB" id="A0A841GG37"/>
<protein>
    <recommendedName>
        <fullName evidence="1">Type VI secretion system spike protein VgrG3-like C-terminal domain-containing protein</fullName>
    </recommendedName>
</protein>
<gene>
    <name evidence="2" type="ORF">HNR75_002876</name>
</gene>
<evidence type="ECO:0000313" key="3">
    <source>
        <dbReference type="Proteomes" id="UP000585721"/>
    </source>
</evidence>
<accession>A0A841GG37</accession>
<feature type="domain" description="Type VI secretion system spike protein VgrG3-like C-terminal" evidence="1">
    <location>
        <begin position="514"/>
        <end position="696"/>
    </location>
</feature>
<proteinExistence type="predicted"/>
<dbReference type="InterPro" id="IPR049073">
    <property type="entry name" value="T6SS_VgrG3-like_C"/>
</dbReference>
<dbReference type="RefSeq" id="WP_188027647.1">
    <property type="nucleotide sequence ID" value="NZ_JACHGR010000011.1"/>
</dbReference>